<keyword evidence="2" id="KW-1185">Reference proteome</keyword>
<protein>
    <submittedName>
        <fullName evidence="1">Uncharacterized protein</fullName>
    </submittedName>
</protein>
<reference evidence="1 2" key="1">
    <citation type="submission" date="2016-05" db="EMBL/GenBank/DDBJ databases">
        <title>Single-cell genome of chain-forming Candidatus Thiomargarita nelsonii and comparison to other large sulfur-oxidizing bacteria.</title>
        <authorList>
            <person name="Winkel M."/>
            <person name="Salman V."/>
            <person name="Woyke T."/>
            <person name="Schulz-Vogt H."/>
            <person name="Richter M."/>
            <person name="Flood B."/>
            <person name="Bailey J."/>
            <person name="Amann R."/>
            <person name="Mussmann M."/>
        </authorList>
    </citation>
    <scope>NUCLEOTIDE SEQUENCE [LARGE SCALE GENOMIC DNA]</scope>
    <source>
        <strain evidence="1 2">THI036</strain>
    </source>
</reference>
<evidence type="ECO:0000313" key="2">
    <source>
        <dbReference type="Proteomes" id="UP000076962"/>
    </source>
</evidence>
<proteinExistence type="predicted"/>
<name>A0A176RYX0_9GAMM</name>
<comment type="caution">
    <text evidence="1">The sequence shown here is derived from an EMBL/GenBank/DDBJ whole genome shotgun (WGS) entry which is preliminary data.</text>
</comment>
<accession>A0A176RYX0</accession>
<dbReference type="Proteomes" id="UP000076962">
    <property type="component" value="Unassembled WGS sequence"/>
</dbReference>
<evidence type="ECO:0000313" key="1">
    <source>
        <dbReference type="EMBL" id="OAD20897.1"/>
    </source>
</evidence>
<gene>
    <name evidence="1" type="ORF">THIOM_003366</name>
</gene>
<dbReference type="AlphaFoldDB" id="A0A176RYX0"/>
<organism evidence="1 2">
    <name type="scientific">Candidatus Thiomargarita nelsonii</name>
    <dbReference type="NCBI Taxonomy" id="1003181"/>
    <lineage>
        <taxon>Bacteria</taxon>
        <taxon>Pseudomonadati</taxon>
        <taxon>Pseudomonadota</taxon>
        <taxon>Gammaproteobacteria</taxon>
        <taxon>Thiotrichales</taxon>
        <taxon>Thiotrichaceae</taxon>
        <taxon>Thiomargarita</taxon>
    </lineage>
</organism>
<sequence length="58" mass="6607">MNPIAVIHQHRNTSTKIDNHIILTTTIYISDHHALCRFGVQLNPSSIIIQKQPNTITF</sequence>
<dbReference type="EMBL" id="LUTY01002022">
    <property type="protein sequence ID" value="OAD20897.1"/>
    <property type="molecule type" value="Genomic_DNA"/>
</dbReference>